<dbReference type="Gene3D" id="1.20.1070.10">
    <property type="entry name" value="Rhodopsin 7-helix transmembrane proteins"/>
    <property type="match status" value="1"/>
</dbReference>
<dbReference type="OrthoDB" id="10288398at2759"/>
<keyword evidence="3" id="KW-1185">Reference proteome</keyword>
<comment type="caution">
    <text evidence="2">The sequence shown here is derived from an EMBL/GenBank/DDBJ whole genome shotgun (WGS) entry which is preliminary data.</text>
</comment>
<dbReference type="AlphaFoldDB" id="A0A3S1A5Q6"/>
<feature type="transmembrane region" description="Helical" evidence="1">
    <location>
        <begin position="190"/>
        <end position="210"/>
    </location>
</feature>
<evidence type="ECO:0000313" key="3">
    <source>
        <dbReference type="Proteomes" id="UP000271974"/>
    </source>
</evidence>
<evidence type="ECO:0000313" key="2">
    <source>
        <dbReference type="EMBL" id="RUS83435.1"/>
    </source>
</evidence>
<name>A0A3S1A5Q6_ELYCH</name>
<dbReference type="SUPFAM" id="SSF81321">
    <property type="entry name" value="Family A G protein-coupled receptor-like"/>
    <property type="match status" value="1"/>
</dbReference>
<dbReference type="EMBL" id="RQTK01000243">
    <property type="protein sequence ID" value="RUS83435.1"/>
    <property type="molecule type" value="Genomic_DNA"/>
</dbReference>
<feature type="non-terminal residue" evidence="2">
    <location>
        <position position="218"/>
    </location>
</feature>
<evidence type="ECO:0000256" key="1">
    <source>
        <dbReference type="SAM" id="Phobius"/>
    </source>
</evidence>
<organism evidence="2 3">
    <name type="scientific">Elysia chlorotica</name>
    <name type="common">Eastern emerald elysia</name>
    <name type="synonym">Sea slug</name>
    <dbReference type="NCBI Taxonomy" id="188477"/>
    <lineage>
        <taxon>Eukaryota</taxon>
        <taxon>Metazoa</taxon>
        <taxon>Spiralia</taxon>
        <taxon>Lophotrochozoa</taxon>
        <taxon>Mollusca</taxon>
        <taxon>Gastropoda</taxon>
        <taxon>Heterobranchia</taxon>
        <taxon>Euthyneura</taxon>
        <taxon>Panpulmonata</taxon>
        <taxon>Sacoglossa</taxon>
        <taxon>Placobranchoidea</taxon>
        <taxon>Plakobranchidae</taxon>
        <taxon>Elysia</taxon>
    </lineage>
</organism>
<feature type="transmembrane region" description="Helical" evidence="1">
    <location>
        <begin position="151"/>
        <end position="170"/>
    </location>
</feature>
<proteinExistence type="predicted"/>
<feature type="transmembrane region" description="Helical" evidence="1">
    <location>
        <begin position="111"/>
        <end position="139"/>
    </location>
</feature>
<keyword evidence="1" id="KW-0472">Membrane</keyword>
<feature type="transmembrane region" description="Helical" evidence="1">
    <location>
        <begin position="31"/>
        <end position="58"/>
    </location>
</feature>
<feature type="transmembrane region" description="Helical" evidence="1">
    <location>
        <begin position="70"/>
        <end position="91"/>
    </location>
</feature>
<protein>
    <recommendedName>
        <fullName evidence="4">G-protein coupled receptors family 1 profile domain-containing protein</fullName>
    </recommendedName>
</protein>
<gene>
    <name evidence="2" type="ORF">EGW08_008807</name>
</gene>
<dbReference type="Proteomes" id="UP000271974">
    <property type="component" value="Unassembled WGS sequence"/>
</dbReference>
<keyword evidence="1" id="KW-1133">Transmembrane helix</keyword>
<sequence length="218" mass="24369">MEEEDEPVSLGLLFHDPVKEIKYEISNVDGYMYGAILGAVATVSLLTTAFLLFLTYLTSTADGMKGCEKLLICNMLVPDLLLELTTLYFIVPATVTKVWPRGVKTTEWLAFLHTFCIFHPHIATATVCFIIALSVTDAYRFEMSRNMKNMLIVVISNLSVSICLCSLPAIEEGGYGFQDNWLSPSFNTRLEYGSIFMCSGLISVTIFVELKSVLRLFE</sequence>
<keyword evidence="1" id="KW-0812">Transmembrane</keyword>
<accession>A0A3S1A5Q6</accession>
<evidence type="ECO:0008006" key="4">
    <source>
        <dbReference type="Google" id="ProtNLM"/>
    </source>
</evidence>
<reference evidence="2 3" key="1">
    <citation type="submission" date="2019-01" db="EMBL/GenBank/DDBJ databases">
        <title>A draft genome assembly of the solar-powered sea slug Elysia chlorotica.</title>
        <authorList>
            <person name="Cai H."/>
            <person name="Li Q."/>
            <person name="Fang X."/>
            <person name="Li J."/>
            <person name="Curtis N.E."/>
            <person name="Altenburger A."/>
            <person name="Shibata T."/>
            <person name="Feng M."/>
            <person name="Maeda T."/>
            <person name="Schwartz J.A."/>
            <person name="Shigenobu S."/>
            <person name="Lundholm N."/>
            <person name="Nishiyama T."/>
            <person name="Yang H."/>
            <person name="Hasebe M."/>
            <person name="Li S."/>
            <person name="Pierce S.K."/>
            <person name="Wang J."/>
        </authorList>
    </citation>
    <scope>NUCLEOTIDE SEQUENCE [LARGE SCALE GENOMIC DNA]</scope>
    <source>
        <strain evidence="2">EC2010</strain>
        <tissue evidence="2">Whole organism of an adult</tissue>
    </source>
</reference>